<protein>
    <submittedName>
        <fullName evidence="1">HAD-superfamily hydrolase</fullName>
    </submittedName>
</protein>
<dbReference type="PANTHER" id="PTHR43885">
    <property type="entry name" value="HALOACID DEHALOGENASE-LIKE HYDROLASE"/>
    <property type="match status" value="1"/>
</dbReference>
<dbReference type="SUPFAM" id="SSF56784">
    <property type="entry name" value="HAD-like"/>
    <property type="match status" value="1"/>
</dbReference>
<dbReference type="OrthoDB" id="5623813at2"/>
<dbReference type="InterPro" id="IPR023214">
    <property type="entry name" value="HAD_sf"/>
</dbReference>
<dbReference type="SFLD" id="SFLDG01129">
    <property type="entry name" value="C1.5:_HAD__Beta-PGM__Phosphata"/>
    <property type="match status" value="1"/>
</dbReference>
<dbReference type="STRING" id="1313304.CALK_0169"/>
<reference evidence="1 2" key="1">
    <citation type="journal article" date="2013" name="Environ. Microbiol.">
        <title>Genome analysis of Chitinivibrio alkaliphilus gen. nov., sp. nov., a novel extremely haloalkaliphilic anaerobic chitinolytic bacterium from the candidate phylum Termite Group 3.</title>
        <authorList>
            <person name="Sorokin D.Y."/>
            <person name="Gumerov V.M."/>
            <person name="Rakitin A.L."/>
            <person name="Beletsky A.V."/>
            <person name="Damste J.S."/>
            <person name="Muyzer G."/>
            <person name="Mardanov A.V."/>
            <person name="Ravin N.V."/>
        </authorList>
    </citation>
    <scope>NUCLEOTIDE SEQUENCE [LARGE SCALE GENOMIC DNA]</scope>
    <source>
        <strain evidence="1 2">ACht1</strain>
    </source>
</reference>
<sequence length="196" mass="22766">MFPITSLQYWIFDMDGTLTVPLHNFEKIRLQLGVPAGMDIISFMEKQTETEARETKKKLEDIELWYAERAEIQPDLIPFLEQLLTRGCRLGVITRNNRKHTDITMEKTGLMRYFDTILTREFEPAKPHPASVEYFLTKWNAPQDTTVMIGDYVHDIEAGRAAGVHTIYFDSRKDCAWNSLAERTAHSWGELLEELP</sequence>
<dbReference type="eggNOG" id="COG0546">
    <property type="taxonomic scope" value="Bacteria"/>
</dbReference>
<organism evidence="1 2">
    <name type="scientific">Chitinivibrio alkaliphilus ACht1</name>
    <dbReference type="NCBI Taxonomy" id="1313304"/>
    <lineage>
        <taxon>Bacteria</taxon>
        <taxon>Pseudomonadati</taxon>
        <taxon>Fibrobacterota</taxon>
        <taxon>Chitinivibrionia</taxon>
        <taxon>Chitinivibrionales</taxon>
        <taxon>Chitinivibrionaceae</taxon>
        <taxon>Chitinivibrio</taxon>
    </lineage>
</organism>
<dbReference type="AlphaFoldDB" id="U7DAE4"/>
<proteinExistence type="predicted"/>
<name>U7DAE4_9BACT</name>
<dbReference type="Proteomes" id="UP000017148">
    <property type="component" value="Unassembled WGS sequence"/>
</dbReference>
<dbReference type="NCBIfam" id="TIGR01509">
    <property type="entry name" value="HAD-SF-IA-v3"/>
    <property type="match status" value="1"/>
</dbReference>
<evidence type="ECO:0000313" key="1">
    <source>
        <dbReference type="EMBL" id="ERP39369.1"/>
    </source>
</evidence>
<comment type="caution">
    <text evidence="1">The sequence shown here is derived from an EMBL/GenBank/DDBJ whole genome shotgun (WGS) entry which is preliminary data.</text>
</comment>
<dbReference type="Gene3D" id="1.10.260.80">
    <property type="match status" value="1"/>
</dbReference>
<evidence type="ECO:0000313" key="2">
    <source>
        <dbReference type="Proteomes" id="UP000017148"/>
    </source>
</evidence>
<dbReference type="Gene3D" id="3.40.50.1000">
    <property type="entry name" value="HAD superfamily/HAD-like"/>
    <property type="match status" value="1"/>
</dbReference>
<keyword evidence="1" id="KW-0378">Hydrolase</keyword>
<accession>U7DAE4</accession>
<dbReference type="Pfam" id="PF13419">
    <property type="entry name" value="HAD_2"/>
    <property type="match status" value="1"/>
</dbReference>
<dbReference type="PANTHER" id="PTHR43885:SF1">
    <property type="entry name" value="SUPERFAMILY HYDROLASE, PUTATIVE (AFU_ORTHOLOGUE AFUA_4G13290)-RELATED"/>
    <property type="match status" value="1"/>
</dbReference>
<dbReference type="SFLD" id="SFLDS00003">
    <property type="entry name" value="Haloacid_Dehalogenase"/>
    <property type="match status" value="1"/>
</dbReference>
<gene>
    <name evidence="1" type="ORF">CALK_0169</name>
</gene>
<dbReference type="InterPro" id="IPR041492">
    <property type="entry name" value="HAD_2"/>
</dbReference>
<dbReference type="GO" id="GO:0016787">
    <property type="term" value="F:hydrolase activity"/>
    <property type="evidence" value="ECO:0007669"/>
    <property type="project" value="UniProtKB-KW"/>
</dbReference>
<dbReference type="InterPro" id="IPR006439">
    <property type="entry name" value="HAD-SF_hydro_IA"/>
</dbReference>
<dbReference type="NCBIfam" id="TIGR01549">
    <property type="entry name" value="HAD-SF-IA-v1"/>
    <property type="match status" value="1"/>
</dbReference>
<dbReference type="EMBL" id="ASJR01000001">
    <property type="protein sequence ID" value="ERP39369.1"/>
    <property type="molecule type" value="Genomic_DNA"/>
</dbReference>
<dbReference type="RefSeq" id="WP_022635729.1">
    <property type="nucleotide sequence ID" value="NZ_ASJR01000001.1"/>
</dbReference>
<keyword evidence="2" id="KW-1185">Reference proteome</keyword>
<dbReference type="InterPro" id="IPR036412">
    <property type="entry name" value="HAD-like_sf"/>
</dbReference>